<keyword evidence="1" id="KW-0472">Membrane</keyword>
<keyword evidence="3" id="KW-1185">Reference proteome</keyword>
<dbReference type="EMBL" id="BNCK01000010">
    <property type="protein sequence ID" value="GHG03996.1"/>
    <property type="molecule type" value="Genomic_DNA"/>
</dbReference>
<feature type="transmembrane region" description="Helical" evidence="1">
    <location>
        <begin position="12"/>
        <end position="35"/>
    </location>
</feature>
<evidence type="ECO:0000313" key="3">
    <source>
        <dbReference type="Proteomes" id="UP000623842"/>
    </source>
</evidence>
<protein>
    <recommendedName>
        <fullName evidence="4">DUF3149 domain-containing protein</fullName>
    </recommendedName>
</protein>
<reference evidence="2" key="1">
    <citation type="journal article" date="2014" name="Int. J. Syst. Evol. Microbiol.">
        <title>Complete genome sequence of Corynebacterium casei LMG S-19264T (=DSM 44701T), isolated from a smear-ripened cheese.</title>
        <authorList>
            <consortium name="US DOE Joint Genome Institute (JGI-PGF)"/>
            <person name="Walter F."/>
            <person name="Albersmeier A."/>
            <person name="Kalinowski J."/>
            <person name="Ruckert C."/>
        </authorList>
    </citation>
    <scope>NUCLEOTIDE SEQUENCE</scope>
    <source>
        <strain evidence="2">KCTC 42731</strain>
    </source>
</reference>
<reference evidence="2" key="2">
    <citation type="submission" date="2020-09" db="EMBL/GenBank/DDBJ databases">
        <authorList>
            <person name="Sun Q."/>
            <person name="Kim S."/>
        </authorList>
    </citation>
    <scope>NUCLEOTIDE SEQUENCE</scope>
    <source>
        <strain evidence="2">KCTC 42731</strain>
    </source>
</reference>
<proteinExistence type="predicted"/>
<evidence type="ECO:0000313" key="2">
    <source>
        <dbReference type="EMBL" id="GHG03996.1"/>
    </source>
</evidence>
<dbReference type="AlphaFoldDB" id="A0A919BQC2"/>
<accession>A0A919BQC2</accession>
<keyword evidence="1" id="KW-1133">Transmembrane helix</keyword>
<name>A0A919BQC2_9GAMM</name>
<evidence type="ECO:0008006" key="4">
    <source>
        <dbReference type="Google" id="ProtNLM"/>
    </source>
</evidence>
<gene>
    <name evidence="2" type="ORF">GCM10017161_36730</name>
</gene>
<comment type="caution">
    <text evidence="2">The sequence shown here is derived from an EMBL/GenBank/DDBJ whole genome shotgun (WGS) entry which is preliminary data.</text>
</comment>
<dbReference type="Proteomes" id="UP000623842">
    <property type="component" value="Unassembled WGS sequence"/>
</dbReference>
<evidence type="ECO:0000256" key="1">
    <source>
        <dbReference type="SAM" id="Phobius"/>
    </source>
</evidence>
<sequence length="43" mass="5124">MDFFNMLLNDPMVYIPMIGLFIVLGICGYYVYYFMKNISESEK</sequence>
<dbReference type="RefSeq" id="WP_229854831.1">
    <property type="nucleotide sequence ID" value="NZ_BNCK01000010.1"/>
</dbReference>
<organism evidence="2 3">
    <name type="scientific">Thalassotalea marina</name>
    <dbReference type="NCBI Taxonomy" id="1673741"/>
    <lineage>
        <taxon>Bacteria</taxon>
        <taxon>Pseudomonadati</taxon>
        <taxon>Pseudomonadota</taxon>
        <taxon>Gammaproteobacteria</taxon>
        <taxon>Alteromonadales</taxon>
        <taxon>Colwelliaceae</taxon>
        <taxon>Thalassotalea</taxon>
    </lineage>
</organism>
<keyword evidence="1" id="KW-0812">Transmembrane</keyword>